<comment type="caution">
    <text evidence="6">The sequence shown here is derived from an EMBL/GenBank/DDBJ whole genome shotgun (WGS) entry which is preliminary data.</text>
</comment>
<dbReference type="SMART" id="SM00342">
    <property type="entry name" value="HTH_ARAC"/>
    <property type="match status" value="1"/>
</dbReference>
<dbReference type="GO" id="GO:0003700">
    <property type="term" value="F:DNA-binding transcription factor activity"/>
    <property type="evidence" value="ECO:0007669"/>
    <property type="project" value="InterPro"/>
</dbReference>
<dbReference type="Proteomes" id="UP000678895">
    <property type="component" value="Unassembled WGS sequence"/>
</dbReference>
<evidence type="ECO:0000256" key="4">
    <source>
        <dbReference type="SAM" id="MobiDB-lite"/>
    </source>
</evidence>
<keyword evidence="2" id="KW-0238">DNA-binding</keyword>
<evidence type="ECO:0000256" key="2">
    <source>
        <dbReference type="ARBA" id="ARBA00023125"/>
    </source>
</evidence>
<dbReference type="Pfam" id="PF12833">
    <property type="entry name" value="HTH_18"/>
    <property type="match status" value="1"/>
</dbReference>
<dbReference type="RefSeq" id="WP_301628447.1">
    <property type="nucleotide sequence ID" value="NZ_BORS01000010.1"/>
</dbReference>
<evidence type="ECO:0000259" key="5">
    <source>
        <dbReference type="PROSITE" id="PS01124"/>
    </source>
</evidence>
<dbReference type="Gene3D" id="1.10.10.60">
    <property type="entry name" value="Homeodomain-like"/>
    <property type="match status" value="2"/>
</dbReference>
<dbReference type="SUPFAM" id="SSF46689">
    <property type="entry name" value="Homeodomain-like"/>
    <property type="match status" value="2"/>
</dbReference>
<sequence length="286" mass="32569">MNYEEIKENDVVYRCIGDNFDQGILSCGFMRKRTAERSQYDFKIGYYSCILILQGSGRYLSEDGIVTPMQAGDLVQRFPERMHSTEIEPDGAWIEFYISVGYPVYDYLTSLGLLRTDKEVQVTTLHPSEFTHEFAGLLDSLKEATDASLPYLLMSAQELLIRLHNSVQSPPSDPQEAIIAKACQLISGSTDIHFEIKEAAAAVNMGYENFRKLFKRITGISPQRYHTRQLMKQAKMMLLSGLTIKHVALSLGYGDIYSFTKQFTKSEGMPPGRYVRSRQRDNTKRP</sequence>
<dbReference type="InterPro" id="IPR018060">
    <property type="entry name" value="HTH_AraC"/>
</dbReference>
<dbReference type="InterPro" id="IPR018062">
    <property type="entry name" value="HTH_AraC-typ_CS"/>
</dbReference>
<accession>A0A919Y6L1</accession>
<dbReference type="PANTHER" id="PTHR43280">
    <property type="entry name" value="ARAC-FAMILY TRANSCRIPTIONAL REGULATOR"/>
    <property type="match status" value="1"/>
</dbReference>
<dbReference type="PROSITE" id="PS01124">
    <property type="entry name" value="HTH_ARAC_FAMILY_2"/>
    <property type="match status" value="1"/>
</dbReference>
<dbReference type="InterPro" id="IPR009057">
    <property type="entry name" value="Homeodomain-like_sf"/>
</dbReference>
<dbReference type="InterPro" id="IPR037923">
    <property type="entry name" value="HTH-like"/>
</dbReference>
<evidence type="ECO:0000256" key="1">
    <source>
        <dbReference type="ARBA" id="ARBA00023015"/>
    </source>
</evidence>
<dbReference type="PANTHER" id="PTHR43280:SF2">
    <property type="entry name" value="HTH-TYPE TRANSCRIPTIONAL REGULATOR EXSA"/>
    <property type="match status" value="1"/>
</dbReference>
<dbReference type="PROSITE" id="PS00041">
    <property type="entry name" value="HTH_ARAC_FAMILY_1"/>
    <property type="match status" value="1"/>
</dbReference>
<evidence type="ECO:0000256" key="3">
    <source>
        <dbReference type="ARBA" id="ARBA00023163"/>
    </source>
</evidence>
<keyword evidence="1" id="KW-0805">Transcription regulation</keyword>
<dbReference type="EMBL" id="BORS01000010">
    <property type="protein sequence ID" value="GIO43368.1"/>
    <property type="molecule type" value="Genomic_DNA"/>
</dbReference>
<dbReference type="GO" id="GO:0043565">
    <property type="term" value="F:sequence-specific DNA binding"/>
    <property type="evidence" value="ECO:0007669"/>
    <property type="project" value="InterPro"/>
</dbReference>
<evidence type="ECO:0000313" key="6">
    <source>
        <dbReference type="EMBL" id="GIO43368.1"/>
    </source>
</evidence>
<organism evidence="6 7">
    <name type="scientific">Paenibacillus apis</name>
    <dbReference type="NCBI Taxonomy" id="1792174"/>
    <lineage>
        <taxon>Bacteria</taxon>
        <taxon>Bacillati</taxon>
        <taxon>Bacillota</taxon>
        <taxon>Bacilli</taxon>
        <taxon>Bacillales</taxon>
        <taxon>Paenibacillaceae</taxon>
        <taxon>Paenibacillus</taxon>
    </lineage>
</organism>
<protein>
    <recommendedName>
        <fullName evidence="5">HTH araC/xylS-type domain-containing protein</fullName>
    </recommendedName>
</protein>
<dbReference type="AlphaFoldDB" id="A0A919Y6L1"/>
<name>A0A919Y6L1_9BACL</name>
<reference evidence="6" key="1">
    <citation type="submission" date="2021-03" db="EMBL/GenBank/DDBJ databases">
        <title>Antimicrobial resistance genes in bacteria isolated from Japanese honey, and their potential for conferring macrolide and lincosamide resistance in the American foulbrood pathogen Paenibacillus larvae.</title>
        <authorList>
            <person name="Okamoto M."/>
            <person name="Kumagai M."/>
            <person name="Kanamori H."/>
            <person name="Takamatsu D."/>
        </authorList>
    </citation>
    <scope>NUCLEOTIDE SEQUENCE</scope>
    <source>
        <strain evidence="6">J41TS4</strain>
    </source>
</reference>
<feature type="region of interest" description="Disordered" evidence="4">
    <location>
        <begin position="267"/>
        <end position="286"/>
    </location>
</feature>
<evidence type="ECO:0000313" key="7">
    <source>
        <dbReference type="Proteomes" id="UP000678895"/>
    </source>
</evidence>
<keyword evidence="7" id="KW-1185">Reference proteome</keyword>
<gene>
    <name evidence="6" type="ORF">J41TS4_31260</name>
</gene>
<dbReference type="SUPFAM" id="SSF51215">
    <property type="entry name" value="Regulatory protein AraC"/>
    <property type="match status" value="1"/>
</dbReference>
<keyword evidence="3" id="KW-0804">Transcription</keyword>
<feature type="domain" description="HTH araC/xylS-type" evidence="5">
    <location>
        <begin position="180"/>
        <end position="277"/>
    </location>
</feature>
<proteinExistence type="predicted"/>